<dbReference type="PANTHER" id="PTHR46018:SF4">
    <property type="entry name" value="METALLO-HYDROLASE YHFI-RELATED"/>
    <property type="match status" value="1"/>
</dbReference>
<dbReference type="SUPFAM" id="SSF56281">
    <property type="entry name" value="Metallo-hydrolase/oxidoreductase"/>
    <property type="match status" value="1"/>
</dbReference>
<sequence length="244" mass="27072">MRIEILGYWGGYPSNGGATSGYLVSSDGGKILLDCGSGIMSRFSISNKVEDLSGIILSHLHYDHTTDIGIFQYALVGALRRGEIQNKLKVYSPTEPKELWKAIQSEETYFQEINENEKIQIANMTIEFLPVNHTISCYAVKVTYKHKIFVYSADTTYTDTLIEFAKNADLFICEATICKGSYHSTGAGHMSAGEAGLLAEKANVKKLILTHLPSDGDFALMKKEAKENFSKEVYVANEISIFEL</sequence>
<dbReference type="PANTHER" id="PTHR46018">
    <property type="entry name" value="ZINC PHOSPHODIESTERASE ELAC PROTEIN 1"/>
    <property type="match status" value="1"/>
</dbReference>
<evidence type="ECO:0000313" key="3">
    <source>
        <dbReference type="EMBL" id="UUI05031.1"/>
    </source>
</evidence>
<dbReference type="SMART" id="SM00849">
    <property type="entry name" value="Lactamase_B"/>
    <property type="match status" value="1"/>
</dbReference>
<evidence type="ECO:0000256" key="1">
    <source>
        <dbReference type="ARBA" id="ARBA00022833"/>
    </source>
</evidence>
<keyword evidence="1" id="KW-0862">Zinc</keyword>
<dbReference type="InterPro" id="IPR001279">
    <property type="entry name" value="Metallo-B-lactamas"/>
</dbReference>
<protein>
    <submittedName>
        <fullName evidence="3">MBL fold metallo-hydrolase</fullName>
    </submittedName>
</protein>
<reference evidence="3" key="1">
    <citation type="submission" date="2022-07" db="EMBL/GenBank/DDBJ databases">
        <title>FELIX.</title>
        <authorList>
            <person name="Wan K.H."/>
            <person name="Park S."/>
            <person name="Lawrence Q."/>
            <person name="Eichenberger J.P."/>
            <person name="Booth B.W."/>
            <person name="Piaggio A.J."/>
            <person name="Chandler J.C."/>
            <person name="Franklin A.B."/>
            <person name="Celniker S.E."/>
        </authorList>
    </citation>
    <scope>NUCLEOTIDE SEQUENCE</scope>
    <source>
        <strain evidence="3">QA-1986 374</strain>
    </source>
</reference>
<dbReference type="Gene3D" id="3.60.15.10">
    <property type="entry name" value="Ribonuclease Z/Hydroxyacylglutathione hydrolase-like"/>
    <property type="match status" value="1"/>
</dbReference>
<name>A0ABY5JXI0_9BACI</name>
<dbReference type="InterPro" id="IPR036866">
    <property type="entry name" value="RibonucZ/Hydroxyglut_hydro"/>
</dbReference>
<keyword evidence="4" id="KW-1185">Reference proteome</keyword>
<dbReference type="EMBL" id="CP101914">
    <property type="protein sequence ID" value="UUI05031.1"/>
    <property type="molecule type" value="Genomic_DNA"/>
</dbReference>
<accession>A0ABY5JXI0</accession>
<feature type="domain" description="Metallo-beta-lactamase" evidence="2">
    <location>
        <begin position="18"/>
        <end position="189"/>
    </location>
</feature>
<organism evidence="3 4">
    <name type="scientific">Oceanobacillus jeddahense</name>
    <dbReference type="NCBI Taxonomy" id="1462527"/>
    <lineage>
        <taxon>Bacteria</taxon>
        <taxon>Bacillati</taxon>
        <taxon>Bacillota</taxon>
        <taxon>Bacilli</taxon>
        <taxon>Bacillales</taxon>
        <taxon>Bacillaceae</taxon>
        <taxon>Oceanobacillus</taxon>
    </lineage>
</organism>
<dbReference type="CDD" id="cd07716">
    <property type="entry name" value="RNaseZ_short-form-like_MBL-fold"/>
    <property type="match status" value="1"/>
</dbReference>
<dbReference type="Proteomes" id="UP001059773">
    <property type="component" value="Chromosome"/>
</dbReference>
<evidence type="ECO:0000313" key="4">
    <source>
        <dbReference type="Proteomes" id="UP001059773"/>
    </source>
</evidence>
<dbReference type="RefSeq" id="WP_256709938.1">
    <property type="nucleotide sequence ID" value="NZ_JBHTNK010000025.1"/>
</dbReference>
<gene>
    <name evidence="3" type="ORF">NP439_10505</name>
</gene>
<evidence type="ECO:0000259" key="2">
    <source>
        <dbReference type="SMART" id="SM00849"/>
    </source>
</evidence>
<dbReference type="Pfam" id="PF12706">
    <property type="entry name" value="Lactamase_B_2"/>
    <property type="match status" value="1"/>
</dbReference>
<proteinExistence type="predicted"/>